<gene>
    <name evidence="8" type="ORF">BJ684DRAFT_22077</name>
</gene>
<feature type="region of interest" description="Disordered" evidence="5">
    <location>
        <begin position="111"/>
        <end position="130"/>
    </location>
</feature>
<dbReference type="InterPro" id="IPR036525">
    <property type="entry name" value="Tubulin/FtsZ_GTPase_sf"/>
</dbReference>
<comment type="function">
    <text evidence="1">Involved in the partitioning of the mitochondrial organelle and mitochondrial DNA (mtDNA) inheritance.</text>
</comment>
<keyword evidence="4" id="KW-0496">Mitochondrion</keyword>
<feature type="domain" description="DML1/Misato tubulin" evidence="7">
    <location>
        <begin position="187"/>
        <end position="239"/>
    </location>
</feature>
<dbReference type="PANTHER" id="PTHR13391:SF0">
    <property type="entry name" value="PROTEIN MISATO HOMOLOG 1"/>
    <property type="match status" value="1"/>
</dbReference>
<keyword evidence="9" id="KW-1185">Reference proteome</keyword>
<dbReference type="Gene3D" id="3.40.50.1440">
    <property type="entry name" value="Tubulin/FtsZ, GTPase domain"/>
    <property type="match status" value="1"/>
</dbReference>
<evidence type="ECO:0000259" key="6">
    <source>
        <dbReference type="Pfam" id="PF10644"/>
    </source>
</evidence>
<evidence type="ECO:0000313" key="8">
    <source>
        <dbReference type="EMBL" id="RKP11363.1"/>
    </source>
</evidence>
<dbReference type="Pfam" id="PF14881">
    <property type="entry name" value="Tubulin_3"/>
    <property type="match status" value="1"/>
</dbReference>
<evidence type="ECO:0000259" key="7">
    <source>
        <dbReference type="Pfam" id="PF14881"/>
    </source>
</evidence>
<dbReference type="SUPFAM" id="SSF52490">
    <property type="entry name" value="Tubulin nucleotide-binding domain-like"/>
    <property type="match status" value="1"/>
</dbReference>
<dbReference type="OrthoDB" id="271881at2759"/>
<evidence type="ECO:0000256" key="4">
    <source>
        <dbReference type="ARBA" id="ARBA00023128"/>
    </source>
</evidence>
<evidence type="ECO:0000256" key="3">
    <source>
        <dbReference type="ARBA" id="ARBA00008507"/>
    </source>
</evidence>
<evidence type="ECO:0000256" key="1">
    <source>
        <dbReference type="ARBA" id="ARBA00003757"/>
    </source>
</evidence>
<comment type="similarity">
    <text evidence="3">Belongs to the misato family.</text>
</comment>
<dbReference type="InterPro" id="IPR019605">
    <property type="entry name" value="Misato_II_tubulin-like"/>
</dbReference>
<accession>A0A4P9XY32</accession>
<evidence type="ECO:0000256" key="5">
    <source>
        <dbReference type="SAM" id="MobiDB-lite"/>
    </source>
</evidence>
<feature type="compositionally biased region" description="Polar residues" evidence="5">
    <location>
        <begin position="117"/>
        <end position="128"/>
    </location>
</feature>
<feature type="domain" description="Misato Segment II tubulin-like" evidence="6">
    <location>
        <begin position="6"/>
        <end position="101"/>
    </location>
</feature>
<dbReference type="AlphaFoldDB" id="A0A4P9XY32"/>
<dbReference type="InterPro" id="IPR049942">
    <property type="entry name" value="DML1/Misato"/>
</dbReference>
<evidence type="ECO:0000256" key="2">
    <source>
        <dbReference type="ARBA" id="ARBA00004173"/>
    </source>
</evidence>
<dbReference type="Proteomes" id="UP000267251">
    <property type="component" value="Unassembled WGS sequence"/>
</dbReference>
<protein>
    <submittedName>
        <fullName evidence="8">Tubulin/FtsZ, GTPase domain-containing protein</fullName>
    </submittedName>
</protein>
<reference evidence="9" key="1">
    <citation type="journal article" date="2018" name="Nat. Microbiol.">
        <title>Leveraging single-cell genomics to expand the fungal tree of life.</title>
        <authorList>
            <person name="Ahrendt S.R."/>
            <person name="Quandt C.A."/>
            <person name="Ciobanu D."/>
            <person name="Clum A."/>
            <person name="Salamov A."/>
            <person name="Andreopoulos B."/>
            <person name="Cheng J.F."/>
            <person name="Woyke T."/>
            <person name="Pelin A."/>
            <person name="Henrissat B."/>
            <person name="Reynolds N.K."/>
            <person name="Benny G.L."/>
            <person name="Smith M.E."/>
            <person name="James T.Y."/>
            <person name="Grigoriev I.V."/>
        </authorList>
    </citation>
    <scope>NUCLEOTIDE SEQUENCE [LARGE SCALE GENOMIC DNA]</scope>
</reference>
<organism evidence="8 9">
    <name type="scientific">Piptocephalis cylindrospora</name>
    <dbReference type="NCBI Taxonomy" id="1907219"/>
    <lineage>
        <taxon>Eukaryota</taxon>
        <taxon>Fungi</taxon>
        <taxon>Fungi incertae sedis</taxon>
        <taxon>Zoopagomycota</taxon>
        <taxon>Zoopagomycotina</taxon>
        <taxon>Zoopagomycetes</taxon>
        <taxon>Zoopagales</taxon>
        <taxon>Piptocephalidaceae</taxon>
        <taxon>Piptocephalis</taxon>
    </lineage>
</organism>
<proteinExistence type="inferred from homology"/>
<comment type="subcellular location">
    <subcellularLocation>
        <location evidence="2">Mitochondrion</location>
    </subcellularLocation>
</comment>
<dbReference type="GO" id="GO:0005739">
    <property type="term" value="C:mitochondrion"/>
    <property type="evidence" value="ECO:0007669"/>
    <property type="project" value="UniProtKB-SubCell"/>
</dbReference>
<dbReference type="PANTHER" id="PTHR13391">
    <property type="entry name" value="MITOCHONDRIAL DISTRIBUTION REGULATOR MISATO"/>
    <property type="match status" value="1"/>
</dbReference>
<evidence type="ECO:0000313" key="9">
    <source>
        <dbReference type="Proteomes" id="UP000267251"/>
    </source>
</evidence>
<dbReference type="EMBL" id="KZ988971">
    <property type="protein sequence ID" value="RKP11363.1"/>
    <property type="molecule type" value="Genomic_DNA"/>
</dbReference>
<dbReference type="GO" id="GO:0007005">
    <property type="term" value="P:mitochondrion organization"/>
    <property type="evidence" value="ECO:0007669"/>
    <property type="project" value="InterPro"/>
</dbReference>
<name>A0A4P9XY32_9FUNG</name>
<dbReference type="InterPro" id="IPR029209">
    <property type="entry name" value="DML1/Misato_tubulin"/>
</dbReference>
<sequence length="511" mass="56236">MATDTKEIITLQVGPEAGWVGTAFWNAQDPTEDTPGRANMFRECAPKTLRGGARSSGVAYAPRALVLDYARNLGSLDELVRATPDEEAEMLKRKQGTEEEQWTTPAWGEEGKRQVVHRSTSAHSTSPSLRERIQREHGIPRDILHGKGMVHWPDLLMAPISPFSLSVVPPSAPMSHGSDGETWMRGEEQVETVLEGKLRHLMEEADAPQGFQVLASAGNGWGGVAYSLLDHLAEEYPRLGRIYLPLLPGPEAPGMDPLLSPCHSLVSMMNALSTDTLLLPMAFGGSTDGVSAHPPDSPIRLYEQGSTIGMALDLLSRTYREDGGRMSDIFNYFSRQQAQPVLQTSLSMDWASSKGKGYALYPQSLLPIPSSIPGMRSNAKISILATDSPVSNVEDWLKKSLGDRELYPSFQHHHIQLPSPYRLSPTFPLCPPHRLVCKAQEVGSALVEMTVGGRGMRNWARDLVAPTKDLRTRLRYASVPGEEEDVLKEAQESMISWSETCASEDDWLDSE</sequence>
<dbReference type="Pfam" id="PF10644">
    <property type="entry name" value="Misat_Tub_SegII"/>
    <property type="match status" value="1"/>
</dbReference>